<evidence type="ECO:0000313" key="1">
    <source>
        <dbReference type="EMBL" id="GLH96159.1"/>
    </source>
</evidence>
<comment type="caution">
    <text evidence="1">The sequence shown here is derived from an EMBL/GenBank/DDBJ whole genome shotgun (WGS) entry which is preliminary data.</text>
</comment>
<organism evidence="1 2">
    <name type="scientific">Phytohabitans aurantiacus</name>
    <dbReference type="NCBI Taxonomy" id="3016789"/>
    <lineage>
        <taxon>Bacteria</taxon>
        <taxon>Bacillati</taxon>
        <taxon>Actinomycetota</taxon>
        <taxon>Actinomycetes</taxon>
        <taxon>Micromonosporales</taxon>
        <taxon>Micromonosporaceae</taxon>
    </lineage>
</organism>
<gene>
    <name evidence="1" type="ORF">Pa4123_14320</name>
</gene>
<evidence type="ECO:0008006" key="3">
    <source>
        <dbReference type="Google" id="ProtNLM"/>
    </source>
</evidence>
<evidence type="ECO:0000313" key="2">
    <source>
        <dbReference type="Proteomes" id="UP001144280"/>
    </source>
</evidence>
<protein>
    <recommendedName>
        <fullName evidence="3">N-acetyltransferase domain-containing protein</fullName>
    </recommendedName>
</protein>
<sequence length="180" mass="21123">MVIEAHWLLPPELMEPAWQVYREAFEELRTRAVQRHVMLRGEFDEQMRDARIRKYVVRDPSDGRMLALATLTNDLGAMPLVSPDYFEYRWPALYAERRIWYCGFYAIHPEHQGSATFVRLVTEMRAVIAPGIAVMDFCGRNEEVRRMPQVVRTILARQGDVRPERLDAQAYWSYEFPAAS</sequence>
<proteinExistence type="predicted"/>
<keyword evidence="2" id="KW-1185">Reference proteome</keyword>
<dbReference type="EMBL" id="BSDI01000006">
    <property type="protein sequence ID" value="GLH96159.1"/>
    <property type="molecule type" value="Genomic_DNA"/>
</dbReference>
<name>A0ABQ5QP26_9ACTN</name>
<dbReference type="RefSeq" id="WP_281893303.1">
    <property type="nucleotide sequence ID" value="NZ_BSDI01000006.1"/>
</dbReference>
<dbReference type="Proteomes" id="UP001144280">
    <property type="component" value="Unassembled WGS sequence"/>
</dbReference>
<accession>A0ABQ5QP26</accession>
<reference evidence="1" key="1">
    <citation type="submission" date="2022-12" db="EMBL/GenBank/DDBJ databases">
        <title>New Phytohabitans aurantiacus sp. RD004123 nov., an actinomycete isolated from soil.</title>
        <authorList>
            <person name="Triningsih D.W."/>
            <person name="Harunari E."/>
            <person name="Igarashi Y."/>
        </authorList>
    </citation>
    <scope>NUCLEOTIDE SEQUENCE</scope>
    <source>
        <strain evidence="1">RD004123</strain>
    </source>
</reference>